<dbReference type="CDD" id="cd00067">
    <property type="entry name" value="GAL4"/>
    <property type="match status" value="1"/>
</dbReference>
<accession>A0ABR2ZW13</accession>
<evidence type="ECO:0000256" key="2">
    <source>
        <dbReference type="ARBA" id="ARBA00022723"/>
    </source>
</evidence>
<gene>
    <name evidence="6" type="ORF">AAF712_007777</name>
</gene>
<dbReference type="PANTHER" id="PTHR31001:SF56">
    <property type="entry name" value="ZN(2)-C6 FUNGAL-TYPE DOMAIN-CONTAINING PROTEIN"/>
    <property type="match status" value="1"/>
</dbReference>
<dbReference type="PANTHER" id="PTHR31001">
    <property type="entry name" value="UNCHARACTERIZED TRANSCRIPTIONAL REGULATORY PROTEIN"/>
    <property type="match status" value="1"/>
</dbReference>
<name>A0ABR2ZW13_9AGAR</name>
<dbReference type="PROSITE" id="PS50048">
    <property type="entry name" value="ZN2_CY6_FUNGAL_2"/>
    <property type="match status" value="1"/>
</dbReference>
<dbReference type="SMART" id="SM00066">
    <property type="entry name" value="GAL4"/>
    <property type="match status" value="1"/>
</dbReference>
<feature type="domain" description="Zn(2)-C6 fungal-type" evidence="5">
    <location>
        <begin position="21"/>
        <end position="50"/>
    </location>
</feature>
<dbReference type="Pfam" id="PF00172">
    <property type="entry name" value="Zn_clus"/>
    <property type="match status" value="1"/>
</dbReference>
<dbReference type="InterPro" id="IPR036864">
    <property type="entry name" value="Zn2-C6_fun-type_DNA-bd_sf"/>
</dbReference>
<comment type="subcellular location">
    <subcellularLocation>
        <location evidence="1">Nucleus</location>
    </subcellularLocation>
</comment>
<reference evidence="6 7" key="1">
    <citation type="submission" date="2024-05" db="EMBL/GenBank/DDBJ databases">
        <title>A draft genome resource for the thread blight pathogen Marasmius tenuissimus strain MS-2.</title>
        <authorList>
            <person name="Yulfo-Soto G.E."/>
            <person name="Baruah I.K."/>
            <person name="Amoako-Attah I."/>
            <person name="Bukari Y."/>
            <person name="Meinhardt L.W."/>
            <person name="Bailey B.A."/>
            <person name="Cohen S.P."/>
        </authorList>
    </citation>
    <scope>NUCLEOTIDE SEQUENCE [LARGE SCALE GENOMIC DNA]</scope>
    <source>
        <strain evidence="6 7">MS-2</strain>
    </source>
</reference>
<dbReference type="EMBL" id="JBBXMP010000050">
    <property type="protein sequence ID" value="KAL0065266.1"/>
    <property type="molecule type" value="Genomic_DNA"/>
</dbReference>
<protein>
    <recommendedName>
        <fullName evidence="5">Zn(2)-C6 fungal-type domain-containing protein</fullName>
    </recommendedName>
</protein>
<dbReference type="SUPFAM" id="SSF57701">
    <property type="entry name" value="Zn2/Cys6 DNA-binding domain"/>
    <property type="match status" value="1"/>
</dbReference>
<feature type="region of interest" description="Disordered" evidence="4">
    <location>
        <begin position="692"/>
        <end position="718"/>
    </location>
</feature>
<feature type="compositionally biased region" description="Low complexity" evidence="4">
    <location>
        <begin position="746"/>
        <end position="771"/>
    </location>
</feature>
<dbReference type="SMART" id="SM00906">
    <property type="entry name" value="Fungal_trans"/>
    <property type="match status" value="1"/>
</dbReference>
<feature type="compositionally biased region" description="Polar residues" evidence="4">
    <location>
        <begin position="150"/>
        <end position="159"/>
    </location>
</feature>
<evidence type="ECO:0000313" key="7">
    <source>
        <dbReference type="Proteomes" id="UP001437256"/>
    </source>
</evidence>
<dbReference type="Pfam" id="PF04082">
    <property type="entry name" value="Fungal_trans"/>
    <property type="match status" value="1"/>
</dbReference>
<evidence type="ECO:0000256" key="4">
    <source>
        <dbReference type="SAM" id="MobiDB-lite"/>
    </source>
</evidence>
<dbReference type="Proteomes" id="UP001437256">
    <property type="component" value="Unassembled WGS sequence"/>
</dbReference>
<keyword evidence="3" id="KW-0539">Nucleus</keyword>
<organism evidence="6 7">
    <name type="scientific">Marasmius tenuissimus</name>
    <dbReference type="NCBI Taxonomy" id="585030"/>
    <lineage>
        <taxon>Eukaryota</taxon>
        <taxon>Fungi</taxon>
        <taxon>Dikarya</taxon>
        <taxon>Basidiomycota</taxon>
        <taxon>Agaricomycotina</taxon>
        <taxon>Agaricomycetes</taxon>
        <taxon>Agaricomycetidae</taxon>
        <taxon>Agaricales</taxon>
        <taxon>Marasmiineae</taxon>
        <taxon>Marasmiaceae</taxon>
        <taxon>Marasmius</taxon>
    </lineage>
</organism>
<feature type="region of interest" description="Disordered" evidence="4">
    <location>
        <begin position="746"/>
        <end position="830"/>
    </location>
</feature>
<feature type="compositionally biased region" description="Polar residues" evidence="4">
    <location>
        <begin position="863"/>
        <end position="888"/>
    </location>
</feature>
<comment type="caution">
    <text evidence="6">The sequence shown here is derived from an EMBL/GenBank/DDBJ whole genome shotgun (WGS) entry which is preliminary data.</text>
</comment>
<evidence type="ECO:0000256" key="1">
    <source>
        <dbReference type="ARBA" id="ARBA00004123"/>
    </source>
</evidence>
<evidence type="ECO:0000313" key="6">
    <source>
        <dbReference type="EMBL" id="KAL0065266.1"/>
    </source>
</evidence>
<feature type="region of interest" description="Disordered" evidence="4">
    <location>
        <begin position="1"/>
        <end position="20"/>
    </location>
</feature>
<keyword evidence="2" id="KW-0479">Metal-binding</keyword>
<evidence type="ECO:0000256" key="3">
    <source>
        <dbReference type="ARBA" id="ARBA00023242"/>
    </source>
</evidence>
<dbReference type="PROSITE" id="PS00463">
    <property type="entry name" value="ZN2_CY6_FUNGAL_1"/>
    <property type="match status" value="1"/>
</dbReference>
<feature type="region of interest" description="Disordered" evidence="4">
    <location>
        <begin position="125"/>
        <end position="159"/>
    </location>
</feature>
<proteinExistence type="predicted"/>
<evidence type="ECO:0000259" key="5">
    <source>
        <dbReference type="PROSITE" id="PS50048"/>
    </source>
</evidence>
<dbReference type="CDD" id="cd12148">
    <property type="entry name" value="fungal_TF_MHR"/>
    <property type="match status" value="1"/>
</dbReference>
<dbReference type="InterPro" id="IPR050613">
    <property type="entry name" value="Sec_Metabolite_Reg"/>
</dbReference>
<dbReference type="InterPro" id="IPR001138">
    <property type="entry name" value="Zn2Cys6_DnaBD"/>
</dbReference>
<sequence>MAEEPSSSPPNAQPKKSQATSCAECRRLKLKCDRVFPCSSCIRRGCANLCPTGTLEKGKRGFLKRLEQSLPSTVNRNGVDPNSGEPTTEVAMFVARDAAMSKRIQELETALINAGVPVPGLPHAVAKRTTAASHKRSRSSPGRETDSESESSFAHSNGSLESTDVTMGFGTLTIDPHNRAKYIGLSGASAFLSADTWSCLYDKRQENETDADYASGNEIQLKLLSKMAVLPPYEEAVRLARLYFFNNSYMYEVIPEEIFMKEHLPATYERFTAPGGHVAPDTLSLVCMVLATGQYFDLSRPLEELRPRVTEIFEVAVYALNISNTVNGATTPRTIQGIQALHLMSTYQITVRGDSGAEAGWQILGMVCRSLQAQGLHRDGSRWGLAHRELEERRRVFWETYTFDRLQSFALGRPYALIDAHHDCEMPTTSDQPLPSDHDNSNTFSHTRFHHHKFRWAILIGRIVDLAFSTKQLTYDIIKQVDREINDYYFSLPTWIRCPAVTRPVEDSVWKRVCPKAHSRPHGTSPDFLTGLGKAEHQRRDAQIYTLANSIFVAILLLHRGPFCKALMLEPQELVRSPYESSVSRVTSAATSIINIARGLYVLHPAHTTRVWYWLFHVFTAAICQAVFVHTAPFHPLAPQAFKSLQVALELFDRAETRVQIVARGRLETLAQKASAAMDKFLSSSFAKSRTRKDAGASPELQGNLPFPPSSAAVNKQGAPARFPESYLRGATEDFLGTSTKFVRMGSPVHSGSGSGGSCSSSNGTRSTSGSPMSTTSAPLSDGPHQHSLPHHRVSNDGDSSGNHIRIQHHSHHQPPHERHPSLDSLDIFSPAPANNFDPWFQTFMTISNDKDQDATPVPPPSNLNWTGATNTEPQQMNGTHDSFQPQSAQFDPNSFNDLDYTVDPAGVRELQSLLEWRHSIAAGTNVNSNQQNGHGINQNDPYLFGGSNVFDSSNFMQDSGVNQQWLLDPFKGH</sequence>
<keyword evidence="7" id="KW-1185">Reference proteome</keyword>
<feature type="region of interest" description="Disordered" evidence="4">
    <location>
        <begin position="850"/>
        <end position="888"/>
    </location>
</feature>
<dbReference type="InterPro" id="IPR007219">
    <property type="entry name" value="XnlR_reg_dom"/>
</dbReference>